<dbReference type="Proteomes" id="UP001596066">
    <property type="component" value="Unassembled WGS sequence"/>
</dbReference>
<name>A0ABW0VB90_9ACTN</name>
<protein>
    <submittedName>
        <fullName evidence="1">Uncharacterized protein</fullName>
    </submittedName>
</protein>
<gene>
    <name evidence="1" type="ORF">ACFPZF_12200</name>
</gene>
<proteinExistence type="predicted"/>
<dbReference type="RefSeq" id="WP_346143893.1">
    <property type="nucleotide sequence ID" value="NZ_BAAAUA010000014.1"/>
</dbReference>
<comment type="caution">
    <text evidence="1">The sequence shown here is derived from an EMBL/GenBank/DDBJ whole genome shotgun (WGS) entry which is preliminary data.</text>
</comment>
<organism evidence="1 2">
    <name type="scientific">Kitasatospora cinereorecta</name>
    <dbReference type="NCBI Taxonomy" id="285560"/>
    <lineage>
        <taxon>Bacteria</taxon>
        <taxon>Bacillati</taxon>
        <taxon>Actinomycetota</taxon>
        <taxon>Actinomycetes</taxon>
        <taxon>Kitasatosporales</taxon>
        <taxon>Streptomycetaceae</taxon>
        <taxon>Kitasatospora</taxon>
    </lineage>
</organism>
<evidence type="ECO:0000313" key="1">
    <source>
        <dbReference type="EMBL" id="MFC5642109.1"/>
    </source>
</evidence>
<dbReference type="EMBL" id="JBHSOC010000018">
    <property type="protein sequence ID" value="MFC5642109.1"/>
    <property type="molecule type" value="Genomic_DNA"/>
</dbReference>
<keyword evidence="2" id="KW-1185">Reference proteome</keyword>
<accession>A0ABW0VB90</accession>
<reference evidence="2" key="1">
    <citation type="journal article" date="2019" name="Int. J. Syst. Evol. Microbiol.">
        <title>The Global Catalogue of Microorganisms (GCM) 10K type strain sequencing project: providing services to taxonomists for standard genome sequencing and annotation.</title>
        <authorList>
            <consortium name="The Broad Institute Genomics Platform"/>
            <consortium name="The Broad Institute Genome Sequencing Center for Infectious Disease"/>
            <person name="Wu L."/>
            <person name="Ma J."/>
        </authorList>
    </citation>
    <scope>NUCLEOTIDE SEQUENCE [LARGE SCALE GENOMIC DNA]</scope>
    <source>
        <strain evidence="2">CGMCC 4.1622</strain>
    </source>
</reference>
<evidence type="ECO:0000313" key="2">
    <source>
        <dbReference type="Proteomes" id="UP001596066"/>
    </source>
</evidence>
<sequence>MSGNGVIDVLLIDAEDGQPFGRSEMPSELLPESFAPATRLDLGDSQWEVVAAQPAERDAYLAAGQLVLTLRRLRTVDPQEIAYTLPTLCAELPPLTPPDGTQDDLVIHEDEWRQAELVERAQLAAVETELHEIRQIFEHHSASAGEGDTAIRVFDNLHLRQGPADPLTGALTRQRLLELLPADRVYAGVALRDGQGRVADSFAAQVGPVAVYGRCAGDRVTVLGVTPAGRASTDEVPGLAAVMAEFDLLLVDWCSVRCEDARR</sequence>